<evidence type="ECO:0000256" key="1">
    <source>
        <dbReference type="ARBA" id="ARBA00004167"/>
    </source>
</evidence>
<sequence length="424" mass="47271">MRFVEFCMVQYSNETIYGARATTRYSFYNVLNVTSPVQFREDLRKLIDDLRGRVTGSSSTRKVAAGNVTGPDFQMIFGFVQCTPDLSSEECNSCLIGVTSEIPQCCEGRRGGRVVTPRKKNGSTAQTIVIIVVVVVVWLIVLLVSAIIFLRKREKQKLTESLQNVDEISAVESLQYPFSTIKAATNDFSDHKKLGQGGFGAVYKGKLPNGQEIAVKRLSRDSGQGDIEFKNEVLLLAKLQHRNLVRLLGFALDGMEKLLVYEFVQNASLDNFIFGIARGILYLHEDSRLKIIHRDLKDGNILLDSEMRPEIADFGMARLFGQDETQGNTSRVVGTYFGVLVLEIISGRKINGFRSRGRRPPELRRCGGSANHGFCGAYAKQFLHNLKLAFAASILHCITGSQLHKFSPQYFFSAISAVSPFLEK</sequence>
<evidence type="ECO:0000256" key="7">
    <source>
        <dbReference type="ARBA" id="ARBA00022737"/>
    </source>
</evidence>
<dbReference type="FunFam" id="3.30.200.20:FF:000142">
    <property type="entry name" value="Cysteine-rich receptor-like protein kinase 10"/>
    <property type="match status" value="1"/>
</dbReference>
<dbReference type="CDD" id="cd23509">
    <property type="entry name" value="Gnk2-like"/>
    <property type="match status" value="1"/>
</dbReference>
<keyword evidence="4" id="KW-0808">Transferase</keyword>
<dbReference type="PROSITE" id="PS00107">
    <property type="entry name" value="PROTEIN_KINASE_ATP"/>
    <property type="match status" value="1"/>
</dbReference>
<evidence type="ECO:0000256" key="14">
    <source>
        <dbReference type="ARBA" id="ARBA00023180"/>
    </source>
</evidence>
<evidence type="ECO:0000313" key="22">
    <source>
        <dbReference type="EMBL" id="KAG6394048.1"/>
    </source>
</evidence>
<feature type="domain" description="Gnk2-homologous" evidence="21">
    <location>
        <begin position="21"/>
        <end position="128"/>
    </location>
</feature>
<keyword evidence="8 17" id="KW-0547">Nucleotide-binding</keyword>
<evidence type="ECO:0000256" key="4">
    <source>
        <dbReference type="ARBA" id="ARBA00022679"/>
    </source>
</evidence>
<reference evidence="22" key="2">
    <citation type="submission" date="2020-08" db="EMBL/GenBank/DDBJ databases">
        <title>Plant Genome Project.</title>
        <authorList>
            <person name="Zhang R.-G."/>
        </authorList>
    </citation>
    <scope>NUCLEOTIDE SEQUENCE</scope>
    <source>
        <strain evidence="22">Huo1</strain>
        <tissue evidence="22">Leaf</tissue>
    </source>
</reference>
<evidence type="ECO:0000256" key="3">
    <source>
        <dbReference type="ARBA" id="ARBA00022527"/>
    </source>
</evidence>
<gene>
    <name evidence="22" type="ORF">SASPL_144625</name>
</gene>
<keyword evidence="9" id="KW-0418">Kinase</keyword>
<dbReference type="Pfam" id="PF01657">
    <property type="entry name" value="Stress-antifung"/>
    <property type="match status" value="1"/>
</dbReference>
<feature type="transmembrane region" description="Helical" evidence="19">
    <location>
        <begin position="128"/>
        <end position="150"/>
    </location>
</feature>
<keyword evidence="5 19" id="KW-0812">Transmembrane</keyword>
<name>A0A8X8Z7B9_SALSN</name>
<evidence type="ECO:0000256" key="2">
    <source>
        <dbReference type="ARBA" id="ARBA00012513"/>
    </source>
</evidence>
<evidence type="ECO:0000313" key="23">
    <source>
        <dbReference type="Proteomes" id="UP000298416"/>
    </source>
</evidence>
<evidence type="ECO:0000256" key="12">
    <source>
        <dbReference type="ARBA" id="ARBA00023136"/>
    </source>
</evidence>
<evidence type="ECO:0000256" key="15">
    <source>
        <dbReference type="ARBA" id="ARBA00047899"/>
    </source>
</evidence>
<keyword evidence="13" id="KW-0675">Receptor</keyword>
<evidence type="ECO:0000256" key="11">
    <source>
        <dbReference type="ARBA" id="ARBA00022989"/>
    </source>
</evidence>
<evidence type="ECO:0000256" key="13">
    <source>
        <dbReference type="ARBA" id="ARBA00023170"/>
    </source>
</evidence>
<dbReference type="PROSITE" id="PS51473">
    <property type="entry name" value="GNK2"/>
    <property type="match status" value="1"/>
</dbReference>
<dbReference type="InterPro" id="IPR000719">
    <property type="entry name" value="Prot_kinase_dom"/>
</dbReference>
<dbReference type="PANTHER" id="PTHR27002">
    <property type="entry name" value="RECEPTOR-LIKE SERINE/THREONINE-PROTEIN KINASE SD1-8"/>
    <property type="match status" value="1"/>
</dbReference>
<dbReference type="Gene3D" id="1.10.510.10">
    <property type="entry name" value="Transferase(Phosphotransferase) domain 1"/>
    <property type="match status" value="1"/>
</dbReference>
<keyword evidence="23" id="KW-1185">Reference proteome</keyword>
<dbReference type="Gene3D" id="3.30.430.20">
    <property type="entry name" value="Gnk2 domain, C-X8-C-X2-C motif"/>
    <property type="match status" value="1"/>
</dbReference>
<dbReference type="PANTHER" id="PTHR27002:SF1104">
    <property type="entry name" value="CYSTEINE-RICH RECEPTOR-LIKE PROTEIN KINASE 27-RELATED"/>
    <property type="match status" value="1"/>
</dbReference>
<evidence type="ECO:0000256" key="8">
    <source>
        <dbReference type="ARBA" id="ARBA00022741"/>
    </source>
</evidence>
<evidence type="ECO:0000256" key="10">
    <source>
        <dbReference type="ARBA" id="ARBA00022840"/>
    </source>
</evidence>
<keyword evidence="7" id="KW-0677">Repeat</keyword>
<keyword evidence="11 19" id="KW-1133">Transmembrane helix</keyword>
<comment type="catalytic activity">
    <reaction evidence="16">
        <text>L-seryl-[protein] + ATP = O-phospho-L-seryl-[protein] + ADP + H(+)</text>
        <dbReference type="Rhea" id="RHEA:17989"/>
        <dbReference type="Rhea" id="RHEA-COMP:9863"/>
        <dbReference type="Rhea" id="RHEA-COMP:11604"/>
        <dbReference type="ChEBI" id="CHEBI:15378"/>
        <dbReference type="ChEBI" id="CHEBI:29999"/>
        <dbReference type="ChEBI" id="CHEBI:30616"/>
        <dbReference type="ChEBI" id="CHEBI:83421"/>
        <dbReference type="ChEBI" id="CHEBI:456216"/>
        <dbReference type="EC" id="2.7.11.1"/>
    </reaction>
</comment>
<dbReference type="InterPro" id="IPR002902">
    <property type="entry name" value="GNK2"/>
</dbReference>
<evidence type="ECO:0000256" key="18">
    <source>
        <dbReference type="RuleBase" id="RU000304"/>
    </source>
</evidence>
<dbReference type="GO" id="GO:0005886">
    <property type="term" value="C:plasma membrane"/>
    <property type="evidence" value="ECO:0007669"/>
    <property type="project" value="TreeGrafter"/>
</dbReference>
<proteinExistence type="inferred from homology"/>
<feature type="binding site" evidence="17">
    <location>
        <position position="216"/>
    </location>
    <ligand>
        <name>ATP</name>
        <dbReference type="ChEBI" id="CHEBI:30616"/>
    </ligand>
</feature>
<evidence type="ECO:0000259" key="20">
    <source>
        <dbReference type="PROSITE" id="PS50011"/>
    </source>
</evidence>
<dbReference type="InterPro" id="IPR038408">
    <property type="entry name" value="GNK2_sf"/>
</dbReference>
<dbReference type="SMART" id="SM00220">
    <property type="entry name" value="S_TKc"/>
    <property type="match status" value="1"/>
</dbReference>
<dbReference type="FunFam" id="1.10.510.10:FF:001023">
    <property type="entry name" value="Os07g0541700 protein"/>
    <property type="match status" value="1"/>
</dbReference>
<dbReference type="Pfam" id="PF00069">
    <property type="entry name" value="Pkinase"/>
    <property type="match status" value="1"/>
</dbReference>
<evidence type="ECO:0000256" key="5">
    <source>
        <dbReference type="ARBA" id="ARBA00022692"/>
    </source>
</evidence>
<dbReference type="PROSITE" id="PS50011">
    <property type="entry name" value="PROTEIN_KINASE_DOM"/>
    <property type="match status" value="1"/>
</dbReference>
<comment type="catalytic activity">
    <reaction evidence="15">
        <text>L-threonyl-[protein] + ATP = O-phospho-L-threonyl-[protein] + ADP + H(+)</text>
        <dbReference type="Rhea" id="RHEA:46608"/>
        <dbReference type="Rhea" id="RHEA-COMP:11060"/>
        <dbReference type="Rhea" id="RHEA-COMP:11605"/>
        <dbReference type="ChEBI" id="CHEBI:15378"/>
        <dbReference type="ChEBI" id="CHEBI:30013"/>
        <dbReference type="ChEBI" id="CHEBI:30616"/>
        <dbReference type="ChEBI" id="CHEBI:61977"/>
        <dbReference type="ChEBI" id="CHEBI:456216"/>
        <dbReference type="EC" id="2.7.11.1"/>
    </reaction>
</comment>
<dbReference type="AlphaFoldDB" id="A0A8X8Z7B9"/>
<dbReference type="Gene3D" id="3.30.200.20">
    <property type="entry name" value="Phosphorylase Kinase, domain 1"/>
    <property type="match status" value="1"/>
</dbReference>
<dbReference type="GO" id="GO:0004674">
    <property type="term" value="F:protein serine/threonine kinase activity"/>
    <property type="evidence" value="ECO:0007669"/>
    <property type="project" value="UniProtKB-KW"/>
</dbReference>
<evidence type="ECO:0000259" key="21">
    <source>
        <dbReference type="PROSITE" id="PS51473"/>
    </source>
</evidence>
<comment type="caution">
    <text evidence="22">The sequence shown here is derived from an EMBL/GenBank/DDBJ whole genome shotgun (WGS) entry which is preliminary data.</text>
</comment>
<feature type="domain" description="Protein kinase" evidence="20">
    <location>
        <begin position="188"/>
        <end position="424"/>
    </location>
</feature>
<keyword evidence="14" id="KW-0325">Glycoprotein</keyword>
<dbReference type="InterPro" id="IPR017441">
    <property type="entry name" value="Protein_kinase_ATP_BS"/>
</dbReference>
<comment type="similarity">
    <text evidence="18">Belongs to the protein kinase superfamily.</text>
</comment>
<evidence type="ECO:0000256" key="19">
    <source>
        <dbReference type="SAM" id="Phobius"/>
    </source>
</evidence>
<evidence type="ECO:0000256" key="6">
    <source>
        <dbReference type="ARBA" id="ARBA00022729"/>
    </source>
</evidence>
<dbReference type="InterPro" id="IPR008271">
    <property type="entry name" value="Ser/Thr_kinase_AS"/>
</dbReference>
<dbReference type="InterPro" id="IPR011009">
    <property type="entry name" value="Kinase-like_dom_sf"/>
</dbReference>
<keyword evidence="3 18" id="KW-0723">Serine/threonine-protein kinase</keyword>
<evidence type="ECO:0000256" key="17">
    <source>
        <dbReference type="PROSITE-ProRule" id="PRU10141"/>
    </source>
</evidence>
<keyword evidence="12 19" id="KW-0472">Membrane</keyword>
<reference evidence="22" key="1">
    <citation type="submission" date="2018-01" db="EMBL/GenBank/DDBJ databases">
        <authorList>
            <person name="Mao J.F."/>
        </authorList>
    </citation>
    <scope>NUCLEOTIDE SEQUENCE</scope>
    <source>
        <strain evidence="22">Huo1</strain>
        <tissue evidence="22">Leaf</tissue>
    </source>
</reference>
<comment type="subcellular location">
    <subcellularLocation>
        <location evidence="1">Membrane</location>
        <topology evidence="1">Single-pass membrane protein</topology>
    </subcellularLocation>
</comment>
<dbReference type="PROSITE" id="PS00108">
    <property type="entry name" value="PROTEIN_KINASE_ST"/>
    <property type="match status" value="1"/>
</dbReference>
<protein>
    <recommendedName>
        <fullName evidence="2">non-specific serine/threonine protein kinase</fullName>
        <ecNumber evidence="2">2.7.11.1</ecNumber>
    </recommendedName>
</protein>
<evidence type="ECO:0000256" key="9">
    <source>
        <dbReference type="ARBA" id="ARBA00022777"/>
    </source>
</evidence>
<dbReference type="EC" id="2.7.11.1" evidence="2"/>
<organism evidence="22">
    <name type="scientific">Salvia splendens</name>
    <name type="common">Scarlet sage</name>
    <dbReference type="NCBI Taxonomy" id="180675"/>
    <lineage>
        <taxon>Eukaryota</taxon>
        <taxon>Viridiplantae</taxon>
        <taxon>Streptophyta</taxon>
        <taxon>Embryophyta</taxon>
        <taxon>Tracheophyta</taxon>
        <taxon>Spermatophyta</taxon>
        <taxon>Magnoliopsida</taxon>
        <taxon>eudicotyledons</taxon>
        <taxon>Gunneridae</taxon>
        <taxon>Pentapetalae</taxon>
        <taxon>asterids</taxon>
        <taxon>lamiids</taxon>
        <taxon>Lamiales</taxon>
        <taxon>Lamiaceae</taxon>
        <taxon>Nepetoideae</taxon>
        <taxon>Mentheae</taxon>
        <taxon>Salviinae</taxon>
        <taxon>Salvia</taxon>
        <taxon>Salvia subgen. Calosphace</taxon>
        <taxon>core Calosphace</taxon>
    </lineage>
</organism>
<dbReference type="Proteomes" id="UP000298416">
    <property type="component" value="Unassembled WGS sequence"/>
</dbReference>
<dbReference type="EMBL" id="PNBA02000017">
    <property type="protein sequence ID" value="KAG6394048.1"/>
    <property type="molecule type" value="Genomic_DNA"/>
</dbReference>
<keyword evidence="6" id="KW-0732">Signal</keyword>
<dbReference type="GO" id="GO:0005524">
    <property type="term" value="F:ATP binding"/>
    <property type="evidence" value="ECO:0007669"/>
    <property type="project" value="UniProtKB-UniRule"/>
</dbReference>
<keyword evidence="10 17" id="KW-0067">ATP-binding</keyword>
<dbReference type="SUPFAM" id="SSF56112">
    <property type="entry name" value="Protein kinase-like (PK-like)"/>
    <property type="match status" value="1"/>
</dbReference>
<evidence type="ECO:0000256" key="16">
    <source>
        <dbReference type="ARBA" id="ARBA00048679"/>
    </source>
</evidence>
<accession>A0A8X8Z7B9</accession>